<accession>A0ABR4GGT7</accession>
<reference evidence="1 2" key="1">
    <citation type="submission" date="2024-07" db="EMBL/GenBank/DDBJ databases">
        <title>Section-level genome sequencing and comparative genomics of Aspergillus sections Usti and Cavernicolus.</title>
        <authorList>
            <consortium name="Lawrence Berkeley National Laboratory"/>
            <person name="Nybo J.L."/>
            <person name="Vesth T.C."/>
            <person name="Theobald S."/>
            <person name="Frisvad J.C."/>
            <person name="Larsen T.O."/>
            <person name="Kjaerboelling I."/>
            <person name="Rothschild-Mancinelli K."/>
            <person name="Lyhne E.K."/>
            <person name="Kogle M.E."/>
            <person name="Barry K."/>
            <person name="Clum A."/>
            <person name="Na H."/>
            <person name="Ledsgaard L."/>
            <person name="Lin J."/>
            <person name="Lipzen A."/>
            <person name="Kuo A."/>
            <person name="Riley R."/>
            <person name="Mondo S."/>
            <person name="Labutti K."/>
            <person name="Haridas S."/>
            <person name="Pangalinan J."/>
            <person name="Salamov A.A."/>
            <person name="Simmons B.A."/>
            <person name="Magnuson J.K."/>
            <person name="Chen J."/>
            <person name="Drula E."/>
            <person name="Henrissat B."/>
            <person name="Wiebenga A."/>
            <person name="Lubbers R.J."/>
            <person name="Gomes A.C."/>
            <person name="Makela M.R."/>
            <person name="Stajich J."/>
            <person name="Grigoriev I.V."/>
            <person name="Mortensen U.H."/>
            <person name="De Vries R.P."/>
            <person name="Baker S.E."/>
            <person name="Andersen M.R."/>
        </authorList>
    </citation>
    <scope>NUCLEOTIDE SEQUENCE [LARGE SCALE GENOMIC DNA]</scope>
    <source>
        <strain evidence="1 2">CBS 209.92</strain>
    </source>
</reference>
<name>A0ABR4GGT7_9EURO</name>
<dbReference type="EMBL" id="JBFTWV010000014">
    <property type="protein sequence ID" value="KAL2798238.1"/>
    <property type="molecule type" value="Genomic_DNA"/>
</dbReference>
<proteinExistence type="predicted"/>
<keyword evidence="2" id="KW-1185">Reference proteome</keyword>
<comment type="caution">
    <text evidence="1">The sequence shown here is derived from an EMBL/GenBank/DDBJ whole genome shotgun (WGS) entry which is preliminary data.</text>
</comment>
<gene>
    <name evidence="1" type="ORF">BJX66DRAFT_54808</name>
</gene>
<organism evidence="1 2">
    <name type="scientific">Aspergillus keveii</name>
    <dbReference type="NCBI Taxonomy" id="714993"/>
    <lineage>
        <taxon>Eukaryota</taxon>
        <taxon>Fungi</taxon>
        <taxon>Dikarya</taxon>
        <taxon>Ascomycota</taxon>
        <taxon>Pezizomycotina</taxon>
        <taxon>Eurotiomycetes</taxon>
        <taxon>Eurotiomycetidae</taxon>
        <taxon>Eurotiales</taxon>
        <taxon>Aspergillaceae</taxon>
        <taxon>Aspergillus</taxon>
        <taxon>Aspergillus subgen. Nidulantes</taxon>
    </lineage>
</organism>
<sequence length="145" mass="16212">MHIAWEKCPFALPSGLFNKADAASWEKELSKQTPRGYSNLTVGFGPWGRMQTPAFGAMSKLQRLNRPHHLSWLSYLPLLQLSQSASHKGAQRSDSQKLSHLPSCRVLHCIGELSVLDTGVGKLVQAMNDPRRAHLSLSVLYYRTN</sequence>
<protein>
    <submittedName>
        <fullName evidence="1">Uncharacterized protein</fullName>
    </submittedName>
</protein>
<evidence type="ECO:0000313" key="2">
    <source>
        <dbReference type="Proteomes" id="UP001610563"/>
    </source>
</evidence>
<dbReference type="Proteomes" id="UP001610563">
    <property type="component" value="Unassembled WGS sequence"/>
</dbReference>
<evidence type="ECO:0000313" key="1">
    <source>
        <dbReference type="EMBL" id="KAL2798238.1"/>
    </source>
</evidence>